<dbReference type="EMBL" id="JAJBNC010000316">
    <property type="protein sequence ID" value="MCB5496044.1"/>
    <property type="molecule type" value="Genomic_DNA"/>
</dbReference>
<dbReference type="SUPFAM" id="SSF109604">
    <property type="entry name" value="HD-domain/PDEase-like"/>
    <property type="match status" value="1"/>
</dbReference>
<protein>
    <submittedName>
        <fullName evidence="1">Deoxyguanosinetriphosphate triphosphohydrolase</fullName>
    </submittedName>
</protein>
<reference evidence="1" key="1">
    <citation type="submission" date="2021-10" db="EMBL/GenBank/DDBJ databases">
        <title>Collection of gut derived symbiotic bacterial strains cultured from healthy donors.</title>
        <authorList>
            <person name="Lin H."/>
            <person name="Littmann E."/>
            <person name="Claire K."/>
            <person name="Pamer E."/>
        </authorList>
    </citation>
    <scope>NUCLEOTIDE SEQUENCE</scope>
    <source>
        <strain evidence="1">MSK.23.4</strain>
    </source>
</reference>
<comment type="caution">
    <text evidence="1">The sequence shown here is derived from an EMBL/GenBank/DDBJ whole genome shotgun (WGS) entry which is preliminary data.</text>
</comment>
<dbReference type="Gene3D" id="1.10.3210.10">
    <property type="entry name" value="Hypothetical protein af1432"/>
    <property type="match status" value="1"/>
</dbReference>
<proteinExistence type="predicted"/>
<gene>
    <name evidence="1" type="ORF">LIQ10_20380</name>
</gene>
<accession>A0AAJ1B0T2</accession>
<organism evidence="1 2">
    <name type="scientific">Mediterraneibacter gnavus</name>
    <name type="common">Ruminococcus gnavus</name>
    <dbReference type="NCBI Taxonomy" id="33038"/>
    <lineage>
        <taxon>Bacteria</taxon>
        <taxon>Bacillati</taxon>
        <taxon>Bacillota</taxon>
        <taxon>Clostridia</taxon>
        <taxon>Lachnospirales</taxon>
        <taxon>Lachnospiraceae</taxon>
        <taxon>Mediterraneibacter</taxon>
    </lineage>
</organism>
<feature type="non-terminal residue" evidence="1">
    <location>
        <position position="78"/>
    </location>
</feature>
<evidence type="ECO:0000313" key="1">
    <source>
        <dbReference type="EMBL" id="MCB5496044.1"/>
    </source>
</evidence>
<evidence type="ECO:0000313" key="2">
    <source>
        <dbReference type="Proteomes" id="UP001297422"/>
    </source>
</evidence>
<sequence length="78" mass="9052">MYQRSNGLRSEFGRDYTRIIFSQAYRRLKHKTQVFFAVKDDHVCTRSEHVNLVESVSYTIANYLGLNTELTKAIAVGH</sequence>
<dbReference type="Proteomes" id="UP001297422">
    <property type="component" value="Unassembled WGS sequence"/>
</dbReference>
<name>A0AAJ1B0T2_MEDGN</name>
<dbReference type="AlphaFoldDB" id="A0AAJ1B0T2"/>